<reference evidence="10" key="2">
    <citation type="journal article" date="2021" name="Data Brief">
        <title>Draft genome sequence data of the facultative, thermophilic, xylanolytic bacterium Paenibacillus sp. strain DA-C8.</title>
        <authorList>
            <person name="Chhe C."/>
            <person name="Uke A."/>
            <person name="Baramee S."/>
            <person name="Ungkulpasvich U."/>
            <person name="Tachaapaikoon C."/>
            <person name="Pason P."/>
            <person name="Waeonukul R."/>
            <person name="Ratanakhanokchai K."/>
            <person name="Kosugi A."/>
        </authorList>
    </citation>
    <scope>NUCLEOTIDE SEQUENCE</scope>
    <source>
        <strain evidence="10">DA-C8</strain>
    </source>
</reference>
<comment type="subcellular location">
    <subcellularLocation>
        <location evidence="1 8">Cell membrane</location>
        <topology evidence="1 8">Multi-pass membrane protein</topology>
    </subcellularLocation>
</comment>
<feature type="transmembrane region" description="Helical" evidence="9">
    <location>
        <begin position="140"/>
        <end position="160"/>
    </location>
</feature>
<dbReference type="GO" id="GO:0005886">
    <property type="term" value="C:plasma membrane"/>
    <property type="evidence" value="ECO:0007669"/>
    <property type="project" value="UniProtKB-SubCell"/>
</dbReference>
<dbReference type="PANTHER" id="PTHR43337:SF11">
    <property type="entry name" value="GUANINE_HYPOXANTHINE PERMEASE PBUG"/>
    <property type="match status" value="1"/>
</dbReference>
<evidence type="ECO:0000256" key="1">
    <source>
        <dbReference type="ARBA" id="ARBA00004651"/>
    </source>
</evidence>
<reference evidence="10" key="1">
    <citation type="submission" date="2020-08" db="EMBL/GenBank/DDBJ databases">
        <authorList>
            <person name="Uke A."/>
            <person name="Chhe C."/>
            <person name="Baramee S."/>
            <person name="Kosugi A."/>
        </authorList>
    </citation>
    <scope>NUCLEOTIDE SEQUENCE</scope>
    <source>
        <strain evidence="10">DA-C8</strain>
    </source>
</reference>
<evidence type="ECO:0000256" key="8">
    <source>
        <dbReference type="PIRNR" id="PIRNR005353"/>
    </source>
</evidence>
<proteinExistence type="inferred from homology"/>
<sequence>MSNKGSNEKGLARYFEFSKHGTSYRQEFIAGLTTFLAMAYILAVNPLILSEAGMDYQSTITATAIAAIVGSLVMGFFAKYPVALAPGMGLNAFFTYAVVGGMGIPWQTALAGVFVSGVIFLLLALSGIRETIINAIPAGLKQAVSAGIGLFIAFVGLQGAGIIVDDGATLVKLGDLGDPSTLLALFGIVITAILMTLNIRGAIFIGIVITAVAGMIFGLVELPASIISIPPYPTALGEFAGPLFGEVIDGVSFWSIEMLIVVLTFLFVDFFDTAGTLVGTASQAGLLKDGKLPRAGRALAADSVATIVGAAFGTSTTTSYVESSAGIAAGGRTGFTAVVTAGFFFLALFFSPLLSIINSSVTAAALVMVGVLMASNLRLIEWDQFDEAVPAFVTAVGMLLTYSISKGIALGFVLYPVLKLVKGDGKKVHWIMYVMFFVFIAYFIWGKA</sequence>
<keyword evidence="5 8" id="KW-0812">Transmembrane</keyword>
<feature type="transmembrane region" description="Helical" evidence="9">
    <location>
        <begin position="84"/>
        <end position="104"/>
    </location>
</feature>
<keyword evidence="6 8" id="KW-1133">Transmembrane helix</keyword>
<dbReference type="PANTHER" id="PTHR43337">
    <property type="entry name" value="XANTHINE/URACIL PERMEASE C887.17-RELATED"/>
    <property type="match status" value="1"/>
</dbReference>
<evidence type="ECO:0000256" key="6">
    <source>
        <dbReference type="ARBA" id="ARBA00022989"/>
    </source>
</evidence>
<feature type="transmembrane region" description="Helical" evidence="9">
    <location>
        <begin position="430"/>
        <end position="446"/>
    </location>
</feature>
<feature type="transmembrane region" description="Helical" evidence="9">
    <location>
        <begin position="361"/>
        <end position="380"/>
    </location>
</feature>
<dbReference type="GO" id="GO:0005345">
    <property type="term" value="F:purine nucleobase transmembrane transporter activity"/>
    <property type="evidence" value="ECO:0007669"/>
    <property type="project" value="TreeGrafter"/>
</dbReference>
<evidence type="ECO:0000256" key="3">
    <source>
        <dbReference type="ARBA" id="ARBA00022448"/>
    </source>
</evidence>
<protein>
    <submittedName>
        <fullName evidence="10">Guanine permease</fullName>
    </submittedName>
</protein>
<dbReference type="AlphaFoldDB" id="A0A916VHR3"/>
<dbReference type="InterPro" id="IPR045018">
    <property type="entry name" value="Azg-like"/>
</dbReference>
<evidence type="ECO:0000256" key="7">
    <source>
        <dbReference type="ARBA" id="ARBA00023136"/>
    </source>
</evidence>
<dbReference type="InterPro" id="IPR006043">
    <property type="entry name" value="NCS2"/>
</dbReference>
<accession>A0A916VHR3</accession>
<dbReference type="EMBL" id="BMAQ01000020">
    <property type="protein sequence ID" value="GFR38555.1"/>
    <property type="molecule type" value="Genomic_DNA"/>
</dbReference>
<feature type="transmembrane region" description="Helical" evidence="9">
    <location>
        <begin position="60"/>
        <end position="77"/>
    </location>
</feature>
<feature type="transmembrane region" description="Helical" evidence="9">
    <location>
        <begin position="110"/>
        <end position="128"/>
    </location>
</feature>
<dbReference type="PIRSF" id="PIRSF005353">
    <property type="entry name" value="PbuG"/>
    <property type="match status" value="1"/>
</dbReference>
<feature type="transmembrane region" description="Helical" evidence="9">
    <location>
        <begin position="252"/>
        <end position="278"/>
    </location>
</feature>
<feature type="transmembrane region" description="Helical" evidence="9">
    <location>
        <begin position="28"/>
        <end position="48"/>
    </location>
</feature>
<feature type="transmembrane region" description="Helical" evidence="9">
    <location>
        <begin position="180"/>
        <end position="197"/>
    </location>
</feature>
<keyword evidence="4 8" id="KW-1003">Cell membrane</keyword>
<comment type="similarity">
    <text evidence="2 8">Belongs to the nucleobase:cation symporter-2 (NCS2) (TC 2.A.40) family. Azg-like subfamily.</text>
</comment>
<gene>
    <name evidence="10" type="ORF">PRECH8_18510</name>
</gene>
<dbReference type="Pfam" id="PF00860">
    <property type="entry name" value="Xan_ur_permease"/>
    <property type="match status" value="1"/>
</dbReference>
<evidence type="ECO:0000313" key="11">
    <source>
        <dbReference type="Proteomes" id="UP000654993"/>
    </source>
</evidence>
<name>A0A916VHR3_9BACL</name>
<keyword evidence="3 8" id="KW-0813">Transport</keyword>
<evidence type="ECO:0000313" key="10">
    <source>
        <dbReference type="EMBL" id="GFR38555.1"/>
    </source>
</evidence>
<evidence type="ECO:0000256" key="4">
    <source>
        <dbReference type="ARBA" id="ARBA00022475"/>
    </source>
</evidence>
<dbReference type="Proteomes" id="UP000654993">
    <property type="component" value="Unassembled WGS sequence"/>
</dbReference>
<dbReference type="InterPro" id="IPR026033">
    <property type="entry name" value="Azg-like_bact_archaea"/>
</dbReference>
<evidence type="ECO:0000256" key="2">
    <source>
        <dbReference type="ARBA" id="ARBA00005697"/>
    </source>
</evidence>
<feature type="transmembrane region" description="Helical" evidence="9">
    <location>
        <begin position="204"/>
        <end position="232"/>
    </location>
</feature>
<feature type="transmembrane region" description="Helical" evidence="9">
    <location>
        <begin position="392"/>
        <end position="418"/>
    </location>
</feature>
<organism evidence="10 11">
    <name type="scientific">Insulibacter thermoxylanivorax</name>
    <dbReference type="NCBI Taxonomy" id="2749268"/>
    <lineage>
        <taxon>Bacteria</taxon>
        <taxon>Bacillati</taxon>
        <taxon>Bacillota</taxon>
        <taxon>Bacilli</taxon>
        <taxon>Bacillales</taxon>
        <taxon>Paenibacillaceae</taxon>
        <taxon>Insulibacter</taxon>
    </lineage>
</organism>
<keyword evidence="7 8" id="KW-0472">Membrane</keyword>
<feature type="transmembrane region" description="Helical" evidence="9">
    <location>
        <begin position="333"/>
        <end position="354"/>
    </location>
</feature>
<keyword evidence="11" id="KW-1185">Reference proteome</keyword>
<evidence type="ECO:0000256" key="5">
    <source>
        <dbReference type="ARBA" id="ARBA00022692"/>
    </source>
</evidence>
<evidence type="ECO:0000256" key="9">
    <source>
        <dbReference type="SAM" id="Phobius"/>
    </source>
</evidence>
<comment type="caution">
    <text evidence="10">The sequence shown here is derived from an EMBL/GenBank/DDBJ whole genome shotgun (WGS) entry which is preliminary data.</text>
</comment>